<evidence type="ECO:0000313" key="5">
    <source>
        <dbReference type="EMBL" id="SDK44764.1"/>
    </source>
</evidence>
<dbReference type="InterPro" id="IPR018357">
    <property type="entry name" value="Hexapep_transf_CS"/>
</dbReference>
<sequence>MWKEEGESTGCRDWTKKAPFIHPDCEIVDAGFGLFVEIGRGSRLVHARIGDYSYCDRYCDVANASVGKFANIASFVRIGATDHPLGTASLHHFLYRSADYWDDTPPDAEWFERRRARRATIGHDTWIGHNAQIKPEITVGHGAVVASGAVVAKDVAPYTIVGGIPAAPIRRRQPEGFAERLVALGWWDWEHARLRAALQDFRKMPAEAFLDRYEPGN</sequence>
<dbReference type="EMBL" id="FNEK01000041">
    <property type="protein sequence ID" value="SDK44764.1"/>
    <property type="molecule type" value="Genomic_DNA"/>
</dbReference>
<dbReference type="GO" id="GO:0016746">
    <property type="term" value="F:acyltransferase activity"/>
    <property type="evidence" value="ECO:0007669"/>
    <property type="project" value="UniProtKB-KW"/>
</dbReference>
<accession>A0A1G9C004</accession>
<proteinExistence type="inferred from homology"/>
<comment type="similarity">
    <text evidence="1">Belongs to the transferase hexapeptide repeat family.</text>
</comment>
<keyword evidence="3" id="KW-0677">Repeat</keyword>
<dbReference type="STRING" id="571298.SAMN04488026_104127"/>
<evidence type="ECO:0000256" key="1">
    <source>
        <dbReference type="ARBA" id="ARBA00007274"/>
    </source>
</evidence>
<evidence type="ECO:0000256" key="3">
    <source>
        <dbReference type="ARBA" id="ARBA00022737"/>
    </source>
</evidence>
<dbReference type="InterPro" id="IPR050179">
    <property type="entry name" value="Trans_hexapeptide_repeat"/>
</dbReference>
<dbReference type="PROSITE" id="PS00101">
    <property type="entry name" value="HEXAPEP_TRANSFERASES"/>
    <property type="match status" value="1"/>
</dbReference>
<evidence type="ECO:0000256" key="2">
    <source>
        <dbReference type="ARBA" id="ARBA00022679"/>
    </source>
</evidence>
<protein>
    <recommendedName>
        <fullName evidence="7">Phosphonate metabolim protein, transferase hexapeptide repeat family</fullName>
    </recommendedName>
</protein>
<dbReference type="Proteomes" id="UP000199382">
    <property type="component" value="Unassembled WGS sequence"/>
</dbReference>
<keyword evidence="6" id="KW-1185">Reference proteome</keyword>
<dbReference type="SUPFAM" id="SSF51161">
    <property type="entry name" value="Trimeric LpxA-like enzymes"/>
    <property type="match status" value="1"/>
</dbReference>
<dbReference type="InterPro" id="IPR017694">
    <property type="entry name" value="Phosphonate_tfrase_rpt"/>
</dbReference>
<reference evidence="5 6" key="1">
    <citation type="submission" date="2016-10" db="EMBL/GenBank/DDBJ databases">
        <authorList>
            <person name="de Groot N.N."/>
        </authorList>
    </citation>
    <scope>NUCLEOTIDE SEQUENCE [LARGE SCALE GENOMIC DNA]</scope>
    <source>
        <strain evidence="5 6">DSM 25294</strain>
    </source>
</reference>
<evidence type="ECO:0000256" key="4">
    <source>
        <dbReference type="ARBA" id="ARBA00023315"/>
    </source>
</evidence>
<dbReference type="InterPro" id="IPR001451">
    <property type="entry name" value="Hexapep"/>
</dbReference>
<keyword evidence="4" id="KW-0012">Acyltransferase</keyword>
<name>A0A1G9C004_9RHOB</name>
<dbReference type="Pfam" id="PF00132">
    <property type="entry name" value="Hexapep"/>
    <property type="match status" value="1"/>
</dbReference>
<dbReference type="OrthoDB" id="9815592at2"/>
<gene>
    <name evidence="5" type="ORF">SAMN04488026_104127</name>
</gene>
<dbReference type="PANTHER" id="PTHR43300">
    <property type="entry name" value="ACETYLTRANSFERASE"/>
    <property type="match status" value="1"/>
</dbReference>
<dbReference type="InterPro" id="IPR011004">
    <property type="entry name" value="Trimer_LpxA-like_sf"/>
</dbReference>
<dbReference type="AlphaFoldDB" id="A0A1G9C004"/>
<dbReference type="Gene3D" id="2.160.10.10">
    <property type="entry name" value="Hexapeptide repeat proteins"/>
    <property type="match status" value="1"/>
</dbReference>
<evidence type="ECO:0000313" key="6">
    <source>
        <dbReference type="Proteomes" id="UP000199382"/>
    </source>
</evidence>
<organism evidence="5 6">
    <name type="scientific">Aliiruegeria lutimaris</name>
    <dbReference type="NCBI Taxonomy" id="571298"/>
    <lineage>
        <taxon>Bacteria</taxon>
        <taxon>Pseudomonadati</taxon>
        <taxon>Pseudomonadota</taxon>
        <taxon>Alphaproteobacteria</taxon>
        <taxon>Rhodobacterales</taxon>
        <taxon>Roseobacteraceae</taxon>
        <taxon>Aliiruegeria</taxon>
    </lineage>
</organism>
<dbReference type="NCBIfam" id="TIGR03308">
    <property type="entry name" value="phn_thr-fam"/>
    <property type="match status" value="1"/>
</dbReference>
<dbReference type="PANTHER" id="PTHR43300:SF11">
    <property type="entry name" value="ACETYLTRANSFERASE RV3034C-RELATED"/>
    <property type="match status" value="1"/>
</dbReference>
<dbReference type="CDD" id="cd03349">
    <property type="entry name" value="LbH_XAT"/>
    <property type="match status" value="1"/>
</dbReference>
<evidence type="ECO:0008006" key="7">
    <source>
        <dbReference type="Google" id="ProtNLM"/>
    </source>
</evidence>
<keyword evidence="2" id="KW-0808">Transferase</keyword>